<evidence type="ECO:0000313" key="13">
    <source>
        <dbReference type="Proteomes" id="UP000427716"/>
    </source>
</evidence>
<evidence type="ECO:0000256" key="10">
    <source>
        <dbReference type="SAM" id="MobiDB-lite"/>
    </source>
</evidence>
<dbReference type="SMART" id="SM00316">
    <property type="entry name" value="S1"/>
    <property type="match status" value="2"/>
</dbReference>
<keyword evidence="4 8" id="KW-0540">Nuclease</keyword>
<dbReference type="CDD" id="cd04471">
    <property type="entry name" value="S1_RNase_R"/>
    <property type="match status" value="1"/>
</dbReference>
<dbReference type="GO" id="GO:0003723">
    <property type="term" value="F:RNA binding"/>
    <property type="evidence" value="ECO:0007669"/>
    <property type="project" value="UniProtKB-UniRule"/>
</dbReference>
<feature type="compositionally biased region" description="Basic and acidic residues" evidence="10">
    <location>
        <begin position="789"/>
        <end position="799"/>
    </location>
</feature>
<dbReference type="Gene3D" id="2.40.50.140">
    <property type="entry name" value="Nucleic acid-binding proteins"/>
    <property type="match status" value="2"/>
</dbReference>
<sequence length="806" mass="89425">MTDSNLEDPNAPREAEKYDNPVASREFLLELLGKQDGPITLNKLISELGYDGDEERIEGLRRRLRAMERDGQAIRNRRGGYVPVTKAELVRGRVIGHRDGFGFLVPDEGGNDVFLSPRVMRALLHGDRAVVQVVGEDRRGRPEGALVEVIERANAEVVGRLVIEAGVAFVIPDNKRMTQDVLVPMEALAGATDGQIVRVALVEQPTQRHKPVGKVVEVLGAHMSPGMEIDVAIRAHGIPHEWPEPVQRHVEGMSDQVAEEDKIGRVDLRDVPLVTIDGSDSKDLDDAVFCEPTPKGFRLLVAIADVSHYVRIGSALDEEGFRRATSVYFPGRVVPMLPEILSNGLCSVNPDVDRLCLCAEMLINGQGQIIRSRFFEGVMRSHARLTYDSVAAMLLDNDQAEREKYSHVIKPVEALHDLYKVLRAERESRGAIDFDTIETKIVFGENRKIEAIVPYERNDAHKIIEECMIAANVAAGRFLARRKIPSLYRVHDRPGAEKIDDLRAALKEKGLTLGGGEKPTPADFNALIEEAKGRPDFATVQTLLLRSLQQAVYAPDNLGHFGLAHEHYAHFTSPIRRYPDLMVHRAIRHVLRTGAADNFPYSQEEMVLIGEHCSNNERRADEATRDATDWLKCEFMLDKVGNVYEGRVAFVLGFGLFVELKDFFVEGLLHITALKRDFYHFDPVSVSLKGERSGKTYSLNDTIRVRVARVDLDERKIDFMLPEDEEGTGDDESGRDEGKSPKGAGESDDGASTDEGNGGGKKRRPRRRRRKPKGDGNAEQGEGQSGGESGDKRPGKGDDSAATPTD</sequence>
<name>A0A6I6D5B0_9GAMM</name>
<keyword evidence="13" id="KW-1185">Reference proteome</keyword>
<evidence type="ECO:0000259" key="11">
    <source>
        <dbReference type="PROSITE" id="PS50126"/>
    </source>
</evidence>
<dbReference type="InterPro" id="IPR050180">
    <property type="entry name" value="RNR_Ribonuclease"/>
</dbReference>
<dbReference type="GO" id="GO:0005829">
    <property type="term" value="C:cytosol"/>
    <property type="evidence" value="ECO:0007669"/>
    <property type="project" value="TreeGrafter"/>
</dbReference>
<protein>
    <recommendedName>
        <fullName evidence="8">Ribonuclease R</fullName>
        <shortName evidence="8">RNase R</shortName>
        <ecNumber evidence="8">3.1.13.1</ecNumber>
    </recommendedName>
</protein>
<comment type="similarity">
    <text evidence="8">Belongs to the RNR ribonuclease family. RNase R subfamily.</text>
</comment>
<feature type="domain" description="S1 motif" evidence="11">
    <location>
        <begin position="641"/>
        <end position="722"/>
    </location>
</feature>
<keyword evidence="5 8" id="KW-0378">Hydrolase</keyword>
<dbReference type="PANTHER" id="PTHR23355:SF9">
    <property type="entry name" value="DIS3-LIKE EXONUCLEASE 2"/>
    <property type="match status" value="1"/>
</dbReference>
<dbReference type="SMART" id="SM00955">
    <property type="entry name" value="RNB"/>
    <property type="match status" value="1"/>
</dbReference>
<dbReference type="InterPro" id="IPR013223">
    <property type="entry name" value="RNase_B_OB_dom"/>
</dbReference>
<evidence type="ECO:0000256" key="4">
    <source>
        <dbReference type="ARBA" id="ARBA00022722"/>
    </source>
</evidence>
<feature type="compositionally biased region" description="Acidic residues" evidence="10">
    <location>
        <begin position="721"/>
        <end position="734"/>
    </location>
</feature>
<comment type="catalytic activity">
    <reaction evidence="1 8">
        <text>Exonucleolytic cleavage in the 3'- to 5'-direction to yield nucleoside 5'-phosphates.</text>
        <dbReference type="EC" id="3.1.13.1"/>
    </reaction>
</comment>
<dbReference type="InterPro" id="IPR004476">
    <property type="entry name" value="RNase_II/RNase_R"/>
</dbReference>
<dbReference type="InterPro" id="IPR040476">
    <property type="entry name" value="CSD2"/>
</dbReference>
<evidence type="ECO:0000256" key="2">
    <source>
        <dbReference type="ARBA" id="ARBA00004496"/>
    </source>
</evidence>
<evidence type="ECO:0000256" key="9">
    <source>
        <dbReference type="SAM" id="Coils"/>
    </source>
</evidence>
<dbReference type="InterPro" id="IPR011805">
    <property type="entry name" value="RNase_R"/>
</dbReference>
<feature type="coiled-coil region" evidence="9">
    <location>
        <begin position="50"/>
        <end position="77"/>
    </location>
</feature>
<dbReference type="InterPro" id="IPR022966">
    <property type="entry name" value="RNase_II/R_CS"/>
</dbReference>
<dbReference type="RefSeq" id="WP_156574932.1">
    <property type="nucleotide sequence ID" value="NZ_CP046415.1"/>
</dbReference>
<dbReference type="HAMAP" id="MF_01895">
    <property type="entry name" value="RNase_R"/>
    <property type="match status" value="1"/>
</dbReference>
<evidence type="ECO:0000313" key="12">
    <source>
        <dbReference type="EMBL" id="QGT79203.1"/>
    </source>
</evidence>
<dbReference type="NCBIfam" id="TIGR02063">
    <property type="entry name" value="RNase_R"/>
    <property type="match status" value="1"/>
</dbReference>
<dbReference type="GO" id="GO:0008859">
    <property type="term" value="F:exoribonuclease II activity"/>
    <property type="evidence" value="ECO:0007669"/>
    <property type="project" value="UniProtKB-UniRule"/>
</dbReference>
<feature type="compositionally biased region" description="Basic residues" evidence="10">
    <location>
        <begin position="760"/>
        <end position="772"/>
    </location>
</feature>
<keyword evidence="9" id="KW-0175">Coiled coil</keyword>
<evidence type="ECO:0000256" key="6">
    <source>
        <dbReference type="ARBA" id="ARBA00022839"/>
    </source>
</evidence>
<dbReference type="SMART" id="SM00357">
    <property type="entry name" value="CSP"/>
    <property type="match status" value="2"/>
</dbReference>
<dbReference type="NCBIfam" id="TIGR00358">
    <property type="entry name" value="3_prime_RNase"/>
    <property type="match status" value="1"/>
</dbReference>
<organism evidence="12 13">
    <name type="scientific">Guyparkeria halophila</name>
    <dbReference type="NCBI Taxonomy" id="47960"/>
    <lineage>
        <taxon>Bacteria</taxon>
        <taxon>Pseudomonadati</taxon>
        <taxon>Pseudomonadota</taxon>
        <taxon>Gammaproteobacteria</taxon>
        <taxon>Chromatiales</taxon>
        <taxon>Thioalkalibacteraceae</taxon>
        <taxon>Guyparkeria</taxon>
    </lineage>
</organism>
<dbReference type="Pfam" id="PF00575">
    <property type="entry name" value="S1"/>
    <property type="match status" value="1"/>
</dbReference>
<evidence type="ECO:0000256" key="5">
    <source>
        <dbReference type="ARBA" id="ARBA00022801"/>
    </source>
</evidence>
<dbReference type="PROSITE" id="PS50126">
    <property type="entry name" value="S1"/>
    <property type="match status" value="1"/>
</dbReference>
<dbReference type="Pfam" id="PF00773">
    <property type="entry name" value="RNB"/>
    <property type="match status" value="1"/>
</dbReference>
<comment type="subcellular location">
    <subcellularLocation>
        <location evidence="2 8">Cytoplasm</location>
    </subcellularLocation>
</comment>
<proteinExistence type="inferred from homology"/>
<reference evidence="12 13" key="1">
    <citation type="submission" date="2019-11" db="EMBL/GenBank/DDBJ databases">
        <authorList>
            <person name="Zhang J."/>
            <person name="Sun C."/>
        </authorList>
    </citation>
    <scope>NUCLEOTIDE SEQUENCE [LARGE SCALE GENOMIC DNA]</scope>
    <source>
        <strain evidence="13">sp2</strain>
    </source>
</reference>
<dbReference type="SUPFAM" id="SSF50249">
    <property type="entry name" value="Nucleic acid-binding proteins"/>
    <property type="match status" value="4"/>
</dbReference>
<dbReference type="Proteomes" id="UP000427716">
    <property type="component" value="Chromosome"/>
</dbReference>
<dbReference type="Pfam" id="PF08206">
    <property type="entry name" value="OB_RNB"/>
    <property type="match status" value="1"/>
</dbReference>
<feature type="region of interest" description="Disordered" evidence="10">
    <location>
        <begin position="719"/>
        <end position="806"/>
    </location>
</feature>
<evidence type="ECO:0000256" key="3">
    <source>
        <dbReference type="ARBA" id="ARBA00022490"/>
    </source>
</evidence>
<dbReference type="InterPro" id="IPR003029">
    <property type="entry name" value="S1_domain"/>
</dbReference>
<dbReference type="AlphaFoldDB" id="A0A6I6D5B0"/>
<dbReference type="PANTHER" id="PTHR23355">
    <property type="entry name" value="RIBONUCLEASE"/>
    <property type="match status" value="1"/>
</dbReference>
<evidence type="ECO:0000256" key="8">
    <source>
        <dbReference type="HAMAP-Rule" id="MF_01895"/>
    </source>
</evidence>
<dbReference type="KEGG" id="ghl:GM160_10055"/>
<dbReference type="EC" id="3.1.13.1" evidence="8"/>
<keyword evidence="7 8" id="KW-0694">RNA-binding</keyword>
<dbReference type="Pfam" id="PF17876">
    <property type="entry name" value="CSD2"/>
    <property type="match status" value="1"/>
</dbReference>
<accession>A0A6I6D5B0</accession>
<evidence type="ECO:0000256" key="1">
    <source>
        <dbReference type="ARBA" id="ARBA00001849"/>
    </source>
</evidence>
<gene>
    <name evidence="8 12" type="primary">rnr</name>
    <name evidence="12" type="ORF">GM160_10055</name>
</gene>
<dbReference type="PROSITE" id="PS01175">
    <property type="entry name" value="RIBONUCLEASE_II"/>
    <property type="match status" value="1"/>
</dbReference>
<dbReference type="GO" id="GO:0006402">
    <property type="term" value="P:mRNA catabolic process"/>
    <property type="evidence" value="ECO:0007669"/>
    <property type="project" value="TreeGrafter"/>
</dbReference>
<keyword evidence="6 8" id="KW-0269">Exonuclease</keyword>
<dbReference type="InterPro" id="IPR001900">
    <property type="entry name" value="RNase_II/R"/>
</dbReference>
<dbReference type="InterPro" id="IPR012340">
    <property type="entry name" value="NA-bd_OB-fold"/>
</dbReference>
<evidence type="ECO:0000256" key="7">
    <source>
        <dbReference type="ARBA" id="ARBA00022884"/>
    </source>
</evidence>
<keyword evidence="3 8" id="KW-0963">Cytoplasm</keyword>
<comment type="function">
    <text evidence="8">3'-5' exoribonuclease that releases 5'-nucleoside monophosphates and is involved in maturation of structured RNAs.</text>
</comment>
<dbReference type="InterPro" id="IPR011129">
    <property type="entry name" value="CSD"/>
</dbReference>
<dbReference type="EMBL" id="CP046415">
    <property type="protein sequence ID" value="QGT79203.1"/>
    <property type="molecule type" value="Genomic_DNA"/>
</dbReference>